<comment type="caution">
    <text evidence="6">The sequence shown here is derived from an EMBL/GenBank/DDBJ whole genome shotgun (WGS) entry which is preliminary data.</text>
</comment>
<dbReference type="EMBL" id="JBBMFJ010000022">
    <property type="protein sequence ID" value="MEQ2563669.1"/>
    <property type="molecule type" value="Genomic_DNA"/>
</dbReference>
<gene>
    <name evidence="6" type="ORF">WMO41_10935</name>
</gene>
<dbReference type="PANTHER" id="PTHR43498">
    <property type="entry name" value="FERREDOXIN:COB-COM HETERODISULFIDE REDUCTASE SUBUNIT A"/>
    <property type="match status" value="1"/>
</dbReference>
<evidence type="ECO:0000313" key="7">
    <source>
        <dbReference type="Proteomes" id="UP001437460"/>
    </source>
</evidence>
<keyword evidence="1" id="KW-0004">4Fe-4S</keyword>
<keyword evidence="3" id="KW-0560">Oxidoreductase</keyword>
<protein>
    <submittedName>
        <fullName evidence="6">FAD-dependent oxidoreductase</fullName>
    </submittedName>
</protein>
<accession>A0ABV1HNH6</accession>
<evidence type="ECO:0000256" key="1">
    <source>
        <dbReference type="ARBA" id="ARBA00022485"/>
    </source>
</evidence>
<organism evidence="6 7">
    <name type="scientific">Ventrimonas faecis</name>
    <dbReference type="NCBI Taxonomy" id="3133170"/>
    <lineage>
        <taxon>Bacteria</taxon>
        <taxon>Bacillati</taxon>
        <taxon>Bacillota</taxon>
        <taxon>Clostridia</taxon>
        <taxon>Lachnospirales</taxon>
        <taxon>Lachnospiraceae</taxon>
        <taxon>Ventrimonas</taxon>
    </lineage>
</organism>
<dbReference type="PANTHER" id="PTHR43498:SF1">
    <property type="entry name" value="COB--COM HETERODISULFIDE REDUCTASE IRON-SULFUR SUBUNIT A"/>
    <property type="match status" value="1"/>
</dbReference>
<evidence type="ECO:0000313" key="6">
    <source>
        <dbReference type="EMBL" id="MEQ2563669.1"/>
    </source>
</evidence>
<evidence type="ECO:0000256" key="3">
    <source>
        <dbReference type="ARBA" id="ARBA00023002"/>
    </source>
</evidence>
<dbReference type="Pfam" id="PF12831">
    <property type="entry name" value="FAD_oxidored"/>
    <property type="match status" value="1"/>
</dbReference>
<dbReference type="Gene3D" id="3.50.50.60">
    <property type="entry name" value="FAD/NAD(P)-binding domain"/>
    <property type="match status" value="1"/>
</dbReference>
<dbReference type="InterPro" id="IPR036188">
    <property type="entry name" value="FAD/NAD-bd_sf"/>
</dbReference>
<dbReference type="SUPFAM" id="SSF51905">
    <property type="entry name" value="FAD/NAD(P)-binding domain"/>
    <property type="match status" value="1"/>
</dbReference>
<dbReference type="Proteomes" id="UP001437460">
    <property type="component" value="Unassembled WGS sequence"/>
</dbReference>
<keyword evidence="2" id="KW-0479">Metal-binding</keyword>
<evidence type="ECO:0000256" key="5">
    <source>
        <dbReference type="ARBA" id="ARBA00023014"/>
    </source>
</evidence>
<proteinExistence type="predicted"/>
<keyword evidence="5" id="KW-0411">Iron-sulfur</keyword>
<dbReference type="InterPro" id="IPR039650">
    <property type="entry name" value="HdrA-like"/>
</dbReference>
<keyword evidence="4" id="KW-0408">Iron</keyword>
<sequence>MERLEQYDVAVVGGGTAGCAAAAGAVMTGARVVLIERNAYLGGEATHSGVGAFCGFTTCGKNPVRVVEGAGNLVLEELEKLGAPAQNRLSASGNWNISFQPEYLKCALDHLLQKLQADLLLHSLVIGAQTEKDRICALTCADDEGMFTIRAKAFVDASGDANLVRLAGARFSWGDEHGQVQAASLPFRLSGVDITKDMSPRAVKRAVDQARNAGMKHLPRESGFLLTLEGSQMVCALIPSVMPEGLFARELTRMEQELREQAVSYALALKRYMPGMEHSELVMIGPSIGFRETRKLVGRTQLTGEDVLSGHKRADGIARGGWKPEIHRNMTEMATYLAVKEGSWFDIPLGALQSETLENLYGAGRMIWADDTAFAAVRVMGTCFATGHAAGVAAALRARLGQTPCAEKVREELQKQGALI</sequence>
<evidence type="ECO:0000256" key="4">
    <source>
        <dbReference type="ARBA" id="ARBA00023004"/>
    </source>
</evidence>
<keyword evidence="7" id="KW-1185">Reference proteome</keyword>
<evidence type="ECO:0000256" key="2">
    <source>
        <dbReference type="ARBA" id="ARBA00022723"/>
    </source>
</evidence>
<name>A0ABV1HNH6_9FIRM</name>
<reference evidence="6 7" key="1">
    <citation type="submission" date="2024-03" db="EMBL/GenBank/DDBJ databases">
        <title>Human intestinal bacterial collection.</title>
        <authorList>
            <person name="Pauvert C."/>
            <person name="Hitch T.C.A."/>
            <person name="Clavel T."/>
        </authorList>
    </citation>
    <scope>NUCLEOTIDE SEQUENCE [LARGE SCALE GENOMIC DNA]</scope>
    <source>
        <strain evidence="6 7">CLA-AP-H27</strain>
    </source>
</reference>
<dbReference type="PROSITE" id="PS51257">
    <property type="entry name" value="PROKAR_LIPOPROTEIN"/>
    <property type="match status" value="1"/>
</dbReference>